<evidence type="ECO:0000313" key="2">
    <source>
        <dbReference type="EMBL" id="CAK9003826.1"/>
    </source>
</evidence>
<feature type="transmembrane region" description="Helical" evidence="1">
    <location>
        <begin position="1379"/>
        <end position="1400"/>
    </location>
</feature>
<feature type="transmembrane region" description="Helical" evidence="1">
    <location>
        <begin position="21"/>
        <end position="45"/>
    </location>
</feature>
<feature type="transmembrane region" description="Helical" evidence="1">
    <location>
        <begin position="1069"/>
        <end position="1095"/>
    </location>
</feature>
<protein>
    <submittedName>
        <fullName evidence="2">Uncharacterized protein</fullName>
    </submittedName>
</protein>
<feature type="transmembrane region" description="Helical" evidence="1">
    <location>
        <begin position="1102"/>
        <end position="1119"/>
    </location>
</feature>
<feature type="transmembrane region" description="Helical" evidence="1">
    <location>
        <begin position="967"/>
        <end position="988"/>
    </location>
</feature>
<dbReference type="Proteomes" id="UP001642464">
    <property type="component" value="Unassembled WGS sequence"/>
</dbReference>
<evidence type="ECO:0000256" key="1">
    <source>
        <dbReference type="SAM" id="Phobius"/>
    </source>
</evidence>
<feature type="transmembrane region" description="Helical" evidence="1">
    <location>
        <begin position="1263"/>
        <end position="1285"/>
    </location>
</feature>
<dbReference type="EMBL" id="CAXAMM010004503">
    <property type="protein sequence ID" value="CAK9003826.1"/>
    <property type="molecule type" value="Genomic_DNA"/>
</dbReference>
<keyword evidence="1" id="KW-0812">Transmembrane</keyword>
<feature type="transmembrane region" description="Helical" evidence="1">
    <location>
        <begin position="352"/>
        <end position="375"/>
    </location>
</feature>
<feature type="transmembrane region" description="Helical" evidence="1">
    <location>
        <begin position="297"/>
        <end position="319"/>
    </location>
</feature>
<feature type="transmembrane region" description="Helical" evidence="1">
    <location>
        <begin position="1125"/>
        <end position="1141"/>
    </location>
</feature>
<feature type="transmembrane region" description="Helical" evidence="1">
    <location>
        <begin position="226"/>
        <end position="249"/>
    </location>
</feature>
<feature type="transmembrane region" description="Helical" evidence="1">
    <location>
        <begin position="1351"/>
        <end position="1373"/>
    </location>
</feature>
<keyword evidence="1" id="KW-0472">Membrane</keyword>
<keyword evidence="1" id="KW-1133">Transmembrane helix</keyword>
<accession>A0ABP0IMK9</accession>
<feature type="transmembrane region" description="Helical" evidence="1">
    <location>
        <begin position="170"/>
        <end position="189"/>
    </location>
</feature>
<feature type="transmembrane region" description="Helical" evidence="1">
    <location>
        <begin position="1322"/>
        <end position="1339"/>
    </location>
</feature>
<evidence type="ECO:0000313" key="3">
    <source>
        <dbReference type="Proteomes" id="UP001642464"/>
    </source>
</evidence>
<feature type="transmembrane region" description="Helical" evidence="1">
    <location>
        <begin position="1205"/>
        <end position="1225"/>
    </location>
</feature>
<sequence length="1748" mass="197343">MSELDEFFGTLLRIARFVLDFTLTVLCILLLLCALVVPWRFPMILHTFWRKPLSLKKFQSKCAEQFFISICDVLVFAFAAPSFIWVLRWHLPSIKKAWTHDKEREQHGHWSGESRCNLLANAVESYLDVMVLPISLVLLLTPWRFASFHTEGLRQSLVQAKDFHRKLSKLRNWAFCASFSAVVDVPFIAIGLSSLVLPVRLNSLWSILFVKKGFENPKSDCEARGYLCMLPLLTLTDLLAFILGMLAFVNPWRTCTLIKSCHSSWNSSSWVEVSGVSPRFQEATRWNAQLRWMAMKIGLASLMDLLLLPLVLVLTLTFYRAKPVWMELCGDVPSDLDLLPLSKAHRVILKQFGLFLLDIVTLPCLILVLCTWYRYRHMRHKQEQLRQRSESGSSKAEVPAEVAYHWAVLVNAMVVLHDLLLVICSSSLLLSVYRLPKLYRLLTAEVDEALTRDTYDWDLRGKIWEEIGELCLDVPLLPFLLILLFTLWRSDVVLQEIWKAEDNCARRRVVLCQFLELLRDTLGFGALLILVATLVRLPKVLLDIYSQRARQVSGEPRLTLRRVRLVSPDAALQADGRLSVQVEGQQLEQEEMGVIRINVISKSFWDEIGRAFGSSVASLGRALLPYPLKDGKHLKYQDLLNAEVFFELKMGGRELKTKLMQLNAQMAMCVQLEHRTPKGTDEILARLPLPTRFLQEAVRSPGTFVEVPEELLHASAEEVCGPLLCGSGIRNALWLCAFSELWQLILDVLHLFFFLVLALAPWRMLQCAYFAARPSQVWIMKCAEKMVSLLALKEQQLKIYRQGLEPLLNAAAKDPSHRTPEQLQRVVKQQQAKSPVISLKAHRWAELQANESTAHFVDRATAYSSLLDAEASYWPGLILGTNLQLTQECINPHEHALALEKIMAAQALAEEISSKLAREVQAACDELNTEEHKGVSVCRGLCSKSLQEQRHLVRVFVLDMLKDYGCLFLALMLLLSLYRIPAVCNGLFRPSKSRFRERLRVVLNFQMRCLVRDLWMLISTFLCSLAALITLVRALEFLQSAFLYCKNLADLREAALKSTAEAFNSMWELFMLLTLWETYGTLVRATICAVLIPAWGLRCLPHWLRIVFWLSLTALPWLLSFQHALWSYGIILLLFFLLGLWKDGAAARPTPAYLKTLRVTSVNALILLSIVAEPVLLTALVVGVGVSESSATPSTRRLLQSEGSFAAAAAVTLCWLIVMSLPHVMSSESSCLGTVRFHVAMQFLRRACLPAAVVFLAQDGSRGAVSLLLLGFLSFTTILGLDLLSQRHLPDTVNLDLVQPAAFLAGSIFTQVIFVYQLLNGPPMVACISSLLIPGWILAYRVLGGEIGGPLWLFPFQLGLALVVSFFSWAQLWNISQQMLWEGAGFLVLVFLLLSVAVEVQARRWRQKAMEKSGLVEVVRQLLAKLSQKGVLLETPVQELSDGPAVARTLEDCERATRMERLSGSFLVGRSQWLARLRLHRLDLDVVAQCGQQLVEAVCTPPSSLQIFLLMKRKSGRRIPTAIWQMILEFVSDVRYMSKILDPVVKHFNGGTPHRQLLRAYEAMKGVGSRVHNVSLARRCASEPLTPKTVSMARPGIPLEVWCEASGASSASGSRTGAWRRRVLQKVHKSGVTVAKEPGESSASHVFYDFKTCSVRFLQLSLEECLEKDLKAWWKEAPGLYGFGCRCGRPFHPPRRECCYRRHFSHCCTACQNQGHHNRLPHTPACDGRRPREPLMRQLADGCPTCEL</sequence>
<feature type="transmembrane region" description="Helical" evidence="1">
    <location>
        <begin position="1009"/>
        <end position="1032"/>
    </location>
</feature>
<comment type="caution">
    <text evidence="2">The sequence shown here is derived from an EMBL/GenBank/DDBJ whole genome shotgun (WGS) entry which is preliminary data.</text>
</comment>
<reference evidence="2 3" key="1">
    <citation type="submission" date="2024-02" db="EMBL/GenBank/DDBJ databases">
        <authorList>
            <person name="Chen Y."/>
            <person name="Shah S."/>
            <person name="Dougan E. K."/>
            <person name="Thang M."/>
            <person name="Chan C."/>
        </authorList>
    </citation>
    <scope>NUCLEOTIDE SEQUENCE [LARGE SCALE GENOMIC DNA]</scope>
</reference>
<name>A0ABP0IMK9_9DINO</name>
<proteinExistence type="predicted"/>
<gene>
    <name evidence="2" type="ORF">SCF082_LOCUS7919</name>
</gene>
<feature type="transmembrane region" description="Helical" evidence="1">
    <location>
        <begin position="403"/>
        <end position="430"/>
    </location>
</feature>
<organism evidence="2 3">
    <name type="scientific">Durusdinium trenchii</name>
    <dbReference type="NCBI Taxonomy" id="1381693"/>
    <lineage>
        <taxon>Eukaryota</taxon>
        <taxon>Sar</taxon>
        <taxon>Alveolata</taxon>
        <taxon>Dinophyceae</taxon>
        <taxon>Suessiales</taxon>
        <taxon>Symbiodiniaceae</taxon>
        <taxon>Durusdinium</taxon>
    </lineage>
</organism>
<keyword evidence="3" id="KW-1185">Reference proteome</keyword>
<feature type="transmembrane region" description="Helical" evidence="1">
    <location>
        <begin position="66"/>
        <end position="87"/>
    </location>
</feature>
<feature type="transmembrane region" description="Helical" evidence="1">
    <location>
        <begin position="1162"/>
        <end position="1185"/>
    </location>
</feature>